<reference evidence="11 12" key="1">
    <citation type="journal article" date="2019" name="Nat. Microbiol.">
        <title>Mediterranean grassland soil C-N compound turnover is dependent on rainfall and depth, and is mediated by genomically divergent microorganisms.</title>
        <authorList>
            <person name="Diamond S."/>
            <person name="Andeer P.F."/>
            <person name="Li Z."/>
            <person name="Crits-Christoph A."/>
            <person name="Burstein D."/>
            <person name="Anantharaman K."/>
            <person name="Lane K.R."/>
            <person name="Thomas B.C."/>
            <person name="Pan C."/>
            <person name="Northen T.R."/>
            <person name="Banfield J.F."/>
        </authorList>
    </citation>
    <scope>NUCLEOTIDE SEQUENCE [LARGE SCALE GENOMIC DNA]</scope>
    <source>
        <strain evidence="11">WS_8</strain>
    </source>
</reference>
<dbReference type="GO" id="GO:0000162">
    <property type="term" value="P:L-tryptophan biosynthetic process"/>
    <property type="evidence" value="ECO:0007669"/>
    <property type="project" value="UniProtKB-UniRule"/>
</dbReference>
<dbReference type="EMBL" id="VBOY01000010">
    <property type="protein sequence ID" value="TMQ68403.1"/>
    <property type="molecule type" value="Genomic_DNA"/>
</dbReference>
<comment type="similarity">
    <text evidence="9">Belongs to the TrpF family.</text>
</comment>
<accession>A0A538TXQ7</accession>
<dbReference type="UniPathway" id="UPA00035">
    <property type="reaction ID" value="UER00042"/>
</dbReference>
<evidence type="ECO:0000256" key="8">
    <source>
        <dbReference type="ARBA" id="ARBA00023235"/>
    </source>
</evidence>
<dbReference type="InterPro" id="IPR001240">
    <property type="entry name" value="PRAI_dom"/>
</dbReference>
<comment type="catalytic activity">
    <reaction evidence="1 9">
        <text>N-(5-phospho-beta-D-ribosyl)anthranilate = 1-(2-carboxyphenylamino)-1-deoxy-D-ribulose 5-phosphate</text>
        <dbReference type="Rhea" id="RHEA:21540"/>
        <dbReference type="ChEBI" id="CHEBI:18277"/>
        <dbReference type="ChEBI" id="CHEBI:58613"/>
        <dbReference type="EC" id="5.3.1.24"/>
    </reaction>
</comment>
<keyword evidence="7 9" id="KW-0057">Aromatic amino acid biosynthesis</keyword>
<evidence type="ECO:0000256" key="1">
    <source>
        <dbReference type="ARBA" id="ARBA00001164"/>
    </source>
</evidence>
<keyword evidence="5 9" id="KW-0028">Amino-acid biosynthesis</keyword>
<name>A0A538TXQ7_UNCEI</name>
<dbReference type="PANTHER" id="PTHR42894">
    <property type="entry name" value="N-(5'-PHOSPHORIBOSYL)ANTHRANILATE ISOMERASE"/>
    <property type="match status" value="1"/>
</dbReference>
<evidence type="ECO:0000256" key="4">
    <source>
        <dbReference type="ARBA" id="ARBA00022272"/>
    </source>
</evidence>
<dbReference type="SUPFAM" id="SSF51366">
    <property type="entry name" value="Ribulose-phoshate binding barrel"/>
    <property type="match status" value="1"/>
</dbReference>
<feature type="domain" description="N-(5'phosphoribosyl) anthranilate isomerase (PRAI)" evidence="10">
    <location>
        <begin position="12"/>
        <end position="205"/>
    </location>
</feature>
<sequence length="218" mass="23178">MDPAAKSRRTVVKVCGLTRLEDARAARDAGADWLGFVLTGDTARRVEPERVAAIAASLPGATIVAVLVSPTPEEAATLARQARADRVQLHRVDPLAWPTDFPLPVTMAVGVERDGSLRETLPPLGPLVLLDAAHSALAGGTGERLPWETARVVAATREVLLAGGLDDACVGEALSEVRPFGVDASSRLEVAPGIKDPHKVRRFVAAVRRWEDEHRDGA</sequence>
<evidence type="ECO:0000256" key="6">
    <source>
        <dbReference type="ARBA" id="ARBA00022822"/>
    </source>
</evidence>
<proteinExistence type="inferred from homology"/>
<evidence type="ECO:0000256" key="3">
    <source>
        <dbReference type="ARBA" id="ARBA00012572"/>
    </source>
</evidence>
<keyword evidence="8 9" id="KW-0413">Isomerase</keyword>
<dbReference type="Gene3D" id="3.20.20.70">
    <property type="entry name" value="Aldolase class I"/>
    <property type="match status" value="1"/>
</dbReference>
<keyword evidence="6 9" id="KW-0822">Tryptophan biosynthesis</keyword>
<comment type="caution">
    <text evidence="11">The sequence shown here is derived from an EMBL/GenBank/DDBJ whole genome shotgun (WGS) entry which is preliminary data.</text>
</comment>
<organism evidence="11 12">
    <name type="scientific">Eiseniibacteriota bacterium</name>
    <dbReference type="NCBI Taxonomy" id="2212470"/>
    <lineage>
        <taxon>Bacteria</taxon>
        <taxon>Candidatus Eiseniibacteriota</taxon>
    </lineage>
</organism>
<evidence type="ECO:0000259" key="10">
    <source>
        <dbReference type="Pfam" id="PF00697"/>
    </source>
</evidence>
<evidence type="ECO:0000256" key="9">
    <source>
        <dbReference type="HAMAP-Rule" id="MF_00135"/>
    </source>
</evidence>
<evidence type="ECO:0000313" key="12">
    <source>
        <dbReference type="Proteomes" id="UP000316609"/>
    </source>
</evidence>
<comment type="pathway">
    <text evidence="2 9">Amino-acid biosynthesis; L-tryptophan biosynthesis; L-tryptophan from chorismate: step 3/5.</text>
</comment>
<dbReference type="HAMAP" id="MF_00135">
    <property type="entry name" value="PRAI"/>
    <property type="match status" value="1"/>
</dbReference>
<gene>
    <name evidence="9" type="primary">trpF</name>
    <name evidence="11" type="ORF">E6K78_01275</name>
</gene>
<evidence type="ECO:0000256" key="5">
    <source>
        <dbReference type="ARBA" id="ARBA00022605"/>
    </source>
</evidence>
<dbReference type="PANTHER" id="PTHR42894:SF1">
    <property type="entry name" value="N-(5'-PHOSPHORIBOSYL)ANTHRANILATE ISOMERASE"/>
    <property type="match status" value="1"/>
</dbReference>
<protein>
    <recommendedName>
        <fullName evidence="4 9">N-(5'-phosphoribosyl)anthranilate isomerase</fullName>
        <shortName evidence="9">PRAI</shortName>
        <ecNumber evidence="3 9">5.3.1.24</ecNumber>
    </recommendedName>
</protein>
<dbReference type="EC" id="5.3.1.24" evidence="3 9"/>
<evidence type="ECO:0000256" key="2">
    <source>
        <dbReference type="ARBA" id="ARBA00004664"/>
    </source>
</evidence>
<dbReference type="InterPro" id="IPR013785">
    <property type="entry name" value="Aldolase_TIM"/>
</dbReference>
<dbReference type="InterPro" id="IPR011060">
    <property type="entry name" value="RibuloseP-bd_barrel"/>
</dbReference>
<dbReference type="AlphaFoldDB" id="A0A538TXQ7"/>
<dbReference type="InterPro" id="IPR044643">
    <property type="entry name" value="TrpF_fam"/>
</dbReference>
<dbReference type="CDD" id="cd00405">
    <property type="entry name" value="PRAI"/>
    <property type="match status" value="1"/>
</dbReference>
<evidence type="ECO:0000256" key="7">
    <source>
        <dbReference type="ARBA" id="ARBA00023141"/>
    </source>
</evidence>
<dbReference type="Proteomes" id="UP000316609">
    <property type="component" value="Unassembled WGS sequence"/>
</dbReference>
<dbReference type="GO" id="GO:0004640">
    <property type="term" value="F:phosphoribosylanthranilate isomerase activity"/>
    <property type="evidence" value="ECO:0007669"/>
    <property type="project" value="UniProtKB-UniRule"/>
</dbReference>
<evidence type="ECO:0000313" key="11">
    <source>
        <dbReference type="EMBL" id="TMQ68403.1"/>
    </source>
</evidence>
<dbReference type="Pfam" id="PF00697">
    <property type="entry name" value="PRAI"/>
    <property type="match status" value="1"/>
</dbReference>